<sequence>MNDAAPAEFDLRKTRRKRLMLILFSVLGFLILLPLVWFGYLTVGYYLRLKSGAIVDPNARRMQASLSSYVANAKVTPADIERLTPAGLAPELGNRSARVTVIEFADYQCPFCKEQAPIVRRVIAAMGNQVHFLIRDFPVSEIHPDARNAALAANCILAQGQDPYWRFHDLVYMDQEHMSPDDLRKLATFVNVDMAQYDACMEARTYDRKIDKDVDDGRRAGVQGTPTFFVNGVRFQGLMDEKTFTLVLNQFLEAQPK</sequence>
<keyword evidence="5" id="KW-0676">Redox-active center</keyword>
<dbReference type="SUPFAM" id="SSF52833">
    <property type="entry name" value="Thioredoxin-like"/>
    <property type="match status" value="1"/>
</dbReference>
<keyword evidence="6" id="KW-0812">Transmembrane</keyword>
<dbReference type="PANTHER" id="PTHR13887">
    <property type="entry name" value="GLUTATHIONE S-TRANSFERASE KAPPA"/>
    <property type="match status" value="1"/>
</dbReference>
<keyword evidence="4" id="KW-1015">Disulfide bond</keyword>
<dbReference type="InterPro" id="IPR013766">
    <property type="entry name" value="Thioredoxin_domain"/>
</dbReference>
<organism evidence="8 9">
    <name type="scientific">candidate division WWE3 bacterium</name>
    <dbReference type="NCBI Taxonomy" id="2053526"/>
    <lineage>
        <taxon>Bacteria</taxon>
        <taxon>Katanobacteria</taxon>
    </lineage>
</organism>
<evidence type="ECO:0000313" key="9">
    <source>
        <dbReference type="Proteomes" id="UP000710385"/>
    </source>
</evidence>
<evidence type="ECO:0000256" key="4">
    <source>
        <dbReference type="ARBA" id="ARBA00023157"/>
    </source>
</evidence>
<proteinExistence type="inferred from homology"/>
<feature type="transmembrane region" description="Helical" evidence="6">
    <location>
        <begin position="21"/>
        <end position="47"/>
    </location>
</feature>
<dbReference type="PANTHER" id="PTHR13887:SF14">
    <property type="entry name" value="DISULFIDE BOND FORMATION PROTEIN D"/>
    <property type="match status" value="1"/>
</dbReference>
<gene>
    <name evidence="8" type="ORF">HS096_01775</name>
</gene>
<evidence type="ECO:0000256" key="1">
    <source>
        <dbReference type="ARBA" id="ARBA00005791"/>
    </source>
</evidence>
<evidence type="ECO:0000256" key="5">
    <source>
        <dbReference type="ARBA" id="ARBA00023284"/>
    </source>
</evidence>
<dbReference type="InterPro" id="IPR036249">
    <property type="entry name" value="Thioredoxin-like_sf"/>
</dbReference>
<keyword evidence="6" id="KW-1133">Transmembrane helix</keyword>
<dbReference type="GO" id="GO:0016491">
    <property type="term" value="F:oxidoreductase activity"/>
    <property type="evidence" value="ECO:0007669"/>
    <property type="project" value="UniProtKB-KW"/>
</dbReference>
<dbReference type="Pfam" id="PF13462">
    <property type="entry name" value="Thioredoxin_4"/>
    <property type="match status" value="1"/>
</dbReference>
<evidence type="ECO:0000256" key="2">
    <source>
        <dbReference type="ARBA" id="ARBA00022729"/>
    </source>
</evidence>
<feature type="domain" description="Thioredoxin" evidence="7">
    <location>
        <begin position="55"/>
        <end position="253"/>
    </location>
</feature>
<name>A0A928TWL4_UNCKA</name>
<keyword evidence="3" id="KW-0560">Oxidoreductase</keyword>
<keyword evidence="2" id="KW-0732">Signal</keyword>
<keyword evidence="6" id="KW-0472">Membrane</keyword>
<evidence type="ECO:0000256" key="3">
    <source>
        <dbReference type="ARBA" id="ARBA00023002"/>
    </source>
</evidence>
<accession>A0A928TWL4</accession>
<evidence type="ECO:0000259" key="7">
    <source>
        <dbReference type="PROSITE" id="PS51352"/>
    </source>
</evidence>
<protein>
    <submittedName>
        <fullName evidence="8">Thioredoxin domain-containing protein</fullName>
    </submittedName>
</protein>
<reference evidence="8" key="1">
    <citation type="submission" date="2020-05" db="EMBL/GenBank/DDBJ databases">
        <title>High-Quality Genomes of Partial-Nitritation/Anammox System by Hierarchical Clustering Based Hybrid Assembly.</title>
        <authorList>
            <person name="Liu L."/>
            <person name="Wang Y."/>
            <person name="Che Y."/>
            <person name="Chen Y."/>
            <person name="Xia Y."/>
            <person name="Luo R."/>
            <person name="Cheng S.H."/>
            <person name="Zheng C."/>
            <person name="Zhang T."/>
        </authorList>
    </citation>
    <scope>NUCLEOTIDE SEQUENCE</scope>
    <source>
        <strain evidence="8">H1_PAT1</strain>
    </source>
</reference>
<evidence type="ECO:0000313" key="8">
    <source>
        <dbReference type="EMBL" id="MBE7525103.1"/>
    </source>
</evidence>
<dbReference type="InterPro" id="IPR012336">
    <property type="entry name" value="Thioredoxin-like_fold"/>
</dbReference>
<comment type="similarity">
    <text evidence="1">Belongs to the thioredoxin family. DsbA subfamily.</text>
</comment>
<dbReference type="PROSITE" id="PS51352">
    <property type="entry name" value="THIOREDOXIN_2"/>
    <property type="match status" value="1"/>
</dbReference>
<dbReference type="Proteomes" id="UP000710385">
    <property type="component" value="Unassembled WGS sequence"/>
</dbReference>
<dbReference type="EMBL" id="JABTTY010000001">
    <property type="protein sequence ID" value="MBE7525103.1"/>
    <property type="molecule type" value="Genomic_DNA"/>
</dbReference>
<evidence type="ECO:0000256" key="6">
    <source>
        <dbReference type="SAM" id="Phobius"/>
    </source>
</evidence>
<comment type="caution">
    <text evidence="8">The sequence shown here is derived from an EMBL/GenBank/DDBJ whole genome shotgun (WGS) entry which is preliminary data.</text>
</comment>
<dbReference type="Gene3D" id="3.40.30.10">
    <property type="entry name" value="Glutaredoxin"/>
    <property type="match status" value="1"/>
</dbReference>
<dbReference type="AlphaFoldDB" id="A0A928TWL4"/>